<feature type="region of interest" description="Disordered" evidence="1">
    <location>
        <begin position="263"/>
        <end position="287"/>
    </location>
</feature>
<reference evidence="2 3" key="1">
    <citation type="submission" date="2016-07" db="EMBL/GenBank/DDBJ databases">
        <title>Pervasive Adenine N6-methylation of Active Genes in Fungi.</title>
        <authorList>
            <consortium name="DOE Joint Genome Institute"/>
            <person name="Mondo S.J."/>
            <person name="Dannebaum R.O."/>
            <person name="Kuo R.C."/>
            <person name="Labutti K."/>
            <person name="Haridas S."/>
            <person name="Kuo A."/>
            <person name="Salamov A."/>
            <person name="Ahrendt S.R."/>
            <person name="Lipzen A."/>
            <person name="Sullivan W."/>
            <person name="Andreopoulos W.B."/>
            <person name="Clum A."/>
            <person name="Lindquist E."/>
            <person name="Daum C."/>
            <person name="Ramamoorthy G.K."/>
            <person name="Gryganskyi A."/>
            <person name="Culley D."/>
            <person name="Magnuson J.K."/>
            <person name="James T.Y."/>
            <person name="O'Malley M.A."/>
            <person name="Stajich J.E."/>
            <person name="Spatafora J.W."/>
            <person name="Visel A."/>
            <person name="Grigoriev I.V."/>
        </authorList>
    </citation>
    <scope>NUCLEOTIDE SEQUENCE [LARGE SCALE GENOMIC DNA]</scope>
    <source>
        <strain evidence="2 3">NRRL 3116</strain>
    </source>
</reference>
<dbReference type="Proteomes" id="UP000193648">
    <property type="component" value="Unassembled WGS sequence"/>
</dbReference>
<dbReference type="OrthoDB" id="2382755at2759"/>
<name>A0A1Y2G6Q3_9FUNG</name>
<dbReference type="EMBL" id="MCFF01000070">
    <property type="protein sequence ID" value="ORY98389.1"/>
    <property type="molecule type" value="Genomic_DNA"/>
</dbReference>
<accession>A0A1Y2G6Q3</accession>
<gene>
    <name evidence="2" type="ORF">BCR41DRAFT_401883</name>
</gene>
<keyword evidence="3" id="KW-1185">Reference proteome</keyword>
<protein>
    <submittedName>
        <fullName evidence="2">Uncharacterized protein</fullName>
    </submittedName>
</protein>
<comment type="caution">
    <text evidence="2">The sequence shown here is derived from an EMBL/GenBank/DDBJ whole genome shotgun (WGS) entry which is preliminary data.</text>
</comment>
<dbReference type="GeneID" id="33571100"/>
<evidence type="ECO:0000313" key="3">
    <source>
        <dbReference type="Proteomes" id="UP000193648"/>
    </source>
</evidence>
<organism evidence="2 3">
    <name type="scientific">Lobosporangium transversale</name>
    <dbReference type="NCBI Taxonomy" id="64571"/>
    <lineage>
        <taxon>Eukaryota</taxon>
        <taxon>Fungi</taxon>
        <taxon>Fungi incertae sedis</taxon>
        <taxon>Mucoromycota</taxon>
        <taxon>Mortierellomycotina</taxon>
        <taxon>Mortierellomycetes</taxon>
        <taxon>Mortierellales</taxon>
        <taxon>Mortierellaceae</taxon>
        <taxon>Lobosporangium</taxon>
    </lineage>
</organism>
<dbReference type="AlphaFoldDB" id="A0A1Y2G6Q3"/>
<evidence type="ECO:0000313" key="2">
    <source>
        <dbReference type="EMBL" id="ORY98389.1"/>
    </source>
</evidence>
<dbReference type="RefSeq" id="XP_021875781.1">
    <property type="nucleotide sequence ID" value="XM_022029257.1"/>
</dbReference>
<evidence type="ECO:0000256" key="1">
    <source>
        <dbReference type="SAM" id="MobiDB-lite"/>
    </source>
</evidence>
<sequence>MTDALSIPVNKKGWVRKTGIPASEYIKHMPELICAFIDCLDDVPSLNACMLVNRQWMEWVLSRKFSFDGFRKMAIKNHNSRTSPVDIYVLNTTVLKFPTLDPDRIHKFMFPSTISQPSPKGGLARSHSIYHSQDFDYTSSDVIGNIYLRTKSDGLQVVPCPCEAVSDSEDEDNSMDWIPEGGAVHSRQFSGGQNQRVKPSRKWHVSLETYYHKGAAFNRMIKAYQEYMASREGDQCQMLSFSSTSRTVWNPTTYEELTWTITPTPMDRSDPEDLEQEVNPYYTENSN</sequence>
<proteinExistence type="predicted"/>
<dbReference type="InParanoid" id="A0A1Y2G6Q3"/>